<keyword evidence="1" id="KW-1133">Transmembrane helix</keyword>
<proteinExistence type="predicted"/>
<dbReference type="EMBL" id="QSON01000007">
    <property type="protein sequence ID" value="RGJ02689.1"/>
    <property type="molecule type" value="Genomic_DNA"/>
</dbReference>
<dbReference type="Proteomes" id="UP000263014">
    <property type="component" value="Unassembled WGS sequence"/>
</dbReference>
<keyword evidence="1" id="KW-0472">Membrane</keyword>
<organism evidence="3 4">
    <name type="scientific">Hungatella hathewayi</name>
    <dbReference type="NCBI Taxonomy" id="154046"/>
    <lineage>
        <taxon>Bacteria</taxon>
        <taxon>Bacillati</taxon>
        <taxon>Bacillota</taxon>
        <taxon>Clostridia</taxon>
        <taxon>Lachnospirales</taxon>
        <taxon>Lachnospiraceae</taxon>
        <taxon>Hungatella</taxon>
    </lineage>
</organism>
<evidence type="ECO:0000313" key="4">
    <source>
        <dbReference type="Proteomes" id="UP000263014"/>
    </source>
</evidence>
<protein>
    <submittedName>
        <fullName evidence="3">GHKL domain-containing protein</fullName>
    </submittedName>
</protein>
<accession>A0A374P575</accession>
<reference evidence="3 4" key="1">
    <citation type="submission" date="2018-08" db="EMBL/GenBank/DDBJ databases">
        <title>A genome reference for cultivated species of the human gut microbiota.</title>
        <authorList>
            <person name="Zou Y."/>
            <person name="Xue W."/>
            <person name="Luo G."/>
        </authorList>
    </citation>
    <scope>NUCLEOTIDE SEQUENCE [LARGE SCALE GENOMIC DNA]</scope>
    <source>
        <strain evidence="3 4">TM09-12</strain>
    </source>
</reference>
<evidence type="ECO:0000256" key="1">
    <source>
        <dbReference type="SAM" id="Phobius"/>
    </source>
</evidence>
<dbReference type="InterPro" id="IPR032834">
    <property type="entry name" value="NatK-like_C"/>
</dbReference>
<dbReference type="AlphaFoldDB" id="A0A374P575"/>
<feature type="transmembrane region" description="Helical" evidence="1">
    <location>
        <begin position="158"/>
        <end position="177"/>
    </location>
</feature>
<gene>
    <name evidence="3" type="ORF">DXD79_16165</name>
</gene>
<keyword evidence="1" id="KW-0812">Transmembrane</keyword>
<dbReference type="Gene3D" id="3.30.565.10">
    <property type="entry name" value="Histidine kinase-like ATPase, C-terminal domain"/>
    <property type="match status" value="1"/>
</dbReference>
<dbReference type="RefSeq" id="WP_117632608.1">
    <property type="nucleotide sequence ID" value="NZ_QSON01000007.1"/>
</dbReference>
<feature type="transmembrane region" description="Helical" evidence="1">
    <location>
        <begin position="117"/>
        <end position="138"/>
    </location>
</feature>
<sequence length="427" mass="49058">MINFILAPLWVFMEILLLDTLADAFLIKKISKSRLKRVFGLLLLTMLESVLVLLLRDVVMIKIFLFFLPVYAYLLLFYHTTLGEAFSVYVINYSVIISIDFICVSGYYYIFGASENIGMLYIMCMVTKCTELGSGFLIRWLWRRGGEATIRSEEIRALFPSFVIIVGVGMFAAEFLIRTQSVPVEVMVLMAGMIGLNIFLFFYMLLAAKTELEKNSLRDAARQTKMQLEIYQNKQELYIKQGKRLHEYKNQLLAISHMLEQGLVSQSFQYIQGLTGGIAKELDRIYTNHPIADAILNMKRQEALNRGINVNFMCSDLREMRLKEDEIIILLGNLLDNAIEATEKCESDKNIQVWIVQEERQFVITVKNPYVERPRWEEGRIVTSKPDGGKHGYGLAAIYDIAERYDGVFGIKTEEDYVKATVLIPEP</sequence>
<comment type="caution">
    <text evidence="3">The sequence shown here is derived from an EMBL/GenBank/DDBJ whole genome shotgun (WGS) entry which is preliminary data.</text>
</comment>
<feature type="transmembrane region" description="Helical" evidence="1">
    <location>
        <begin position="61"/>
        <end position="78"/>
    </location>
</feature>
<evidence type="ECO:0000313" key="3">
    <source>
        <dbReference type="EMBL" id="RGJ02689.1"/>
    </source>
</evidence>
<dbReference type="GO" id="GO:0042802">
    <property type="term" value="F:identical protein binding"/>
    <property type="evidence" value="ECO:0007669"/>
    <property type="project" value="TreeGrafter"/>
</dbReference>
<feature type="transmembrane region" description="Helical" evidence="1">
    <location>
        <begin position="90"/>
        <end position="111"/>
    </location>
</feature>
<dbReference type="Pfam" id="PF14501">
    <property type="entry name" value="HATPase_c_5"/>
    <property type="match status" value="1"/>
</dbReference>
<feature type="transmembrane region" description="Helical" evidence="1">
    <location>
        <begin position="6"/>
        <end position="26"/>
    </location>
</feature>
<feature type="transmembrane region" description="Helical" evidence="1">
    <location>
        <begin position="189"/>
        <end position="208"/>
    </location>
</feature>
<name>A0A374P575_9FIRM</name>
<dbReference type="PANTHER" id="PTHR40448">
    <property type="entry name" value="TWO-COMPONENT SENSOR HISTIDINE KINASE"/>
    <property type="match status" value="1"/>
</dbReference>
<feature type="transmembrane region" description="Helical" evidence="1">
    <location>
        <begin position="38"/>
        <end position="55"/>
    </location>
</feature>
<dbReference type="InterPro" id="IPR036890">
    <property type="entry name" value="HATPase_C_sf"/>
</dbReference>
<dbReference type="CDD" id="cd16935">
    <property type="entry name" value="HATPase_AgrC-ComD-like"/>
    <property type="match status" value="1"/>
</dbReference>
<evidence type="ECO:0000259" key="2">
    <source>
        <dbReference type="Pfam" id="PF14501"/>
    </source>
</evidence>
<dbReference type="PANTHER" id="PTHR40448:SF1">
    <property type="entry name" value="TWO-COMPONENT SENSOR HISTIDINE KINASE"/>
    <property type="match status" value="1"/>
</dbReference>
<dbReference type="SUPFAM" id="SSF55874">
    <property type="entry name" value="ATPase domain of HSP90 chaperone/DNA topoisomerase II/histidine kinase"/>
    <property type="match status" value="1"/>
</dbReference>
<feature type="domain" description="Sensor histidine kinase NatK-like C-terminal" evidence="2">
    <location>
        <begin position="326"/>
        <end position="425"/>
    </location>
</feature>